<dbReference type="EMBL" id="LSRQ01000141">
    <property type="protein sequence ID" value="OAY85041.1"/>
    <property type="molecule type" value="Genomic_DNA"/>
</dbReference>
<evidence type="ECO:0000256" key="1">
    <source>
        <dbReference type="ARBA" id="ARBA00004141"/>
    </source>
</evidence>
<keyword evidence="8 10" id="KW-1133">Transmembrane helix</keyword>
<dbReference type="PANTHER" id="PTHR12714">
    <property type="entry name" value="PROTEIN-S ISOPRENYLCYSTEINE O-METHYLTRANSFERASE"/>
    <property type="match status" value="1"/>
</dbReference>
<keyword evidence="10" id="KW-0256">Endoplasmic reticulum</keyword>
<accession>A0A199W724</accession>
<gene>
    <name evidence="11" type="ORF">ACMD2_15687</name>
</gene>
<evidence type="ECO:0000256" key="2">
    <source>
        <dbReference type="ARBA" id="ARBA00009140"/>
    </source>
</evidence>
<evidence type="ECO:0000256" key="3">
    <source>
        <dbReference type="ARBA" id="ARBA00012151"/>
    </source>
</evidence>
<evidence type="ECO:0000256" key="4">
    <source>
        <dbReference type="ARBA" id="ARBA00022603"/>
    </source>
</evidence>
<evidence type="ECO:0000256" key="5">
    <source>
        <dbReference type="ARBA" id="ARBA00022679"/>
    </source>
</evidence>
<evidence type="ECO:0000256" key="10">
    <source>
        <dbReference type="RuleBase" id="RU362022"/>
    </source>
</evidence>
<evidence type="ECO:0000256" key="9">
    <source>
        <dbReference type="ARBA" id="ARBA00023136"/>
    </source>
</evidence>
<comment type="similarity">
    <text evidence="2 10">Belongs to the class VI-like SAM-binding methyltransferase superfamily. Isoprenylcysteine carboxyl methyltransferase family.</text>
</comment>
<name>A0A199W724_ANACO</name>
<dbReference type="AlphaFoldDB" id="A0A199W724"/>
<evidence type="ECO:0000313" key="11">
    <source>
        <dbReference type="EMBL" id="OAY85041.1"/>
    </source>
</evidence>
<keyword evidence="9 10" id="KW-0472">Membrane</keyword>
<evidence type="ECO:0000256" key="8">
    <source>
        <dbReference type="ARBA" id="ARBA00022989"/>
    </source>
</evidence>
<dbReference type="GO" id="GO:0005789">
    <property type="term" value="C:endoplasmic reticulum membrane"/>
    <property type="evidence" value="ECO:0007669"/>
    <property type="project" value="UniProtKB-SubCell"/>
</dbReference>
<evidence type="ECO:0000256" key="6">
    <source>
        <dbReference type="ARBA" id="ARBA00022691"/>
    </source>
</evidence>
<comment type="caution">
    <text evidence="11">The sequence shown here is derived from an EMBL/GenBank/DDBJ whole genome shotgun (WGS) entry which is preliminary data.</text>
</comment>
<dbReference type="PANTHER" id="PTHR12714:SF9">
    <property type="entry name" value="PROTEIN-S-ISOPRENYLCYSTEINE O-METHYLTRANSFERASE"/>
    <property type="match status" value="1"/>
</dbReference>
<evidence type="ECO:0000256" key="7">
    <source>
        <dbReference type="ARBA" id="ARBA00022692"/>
    </source>
</evidence>
<dbReference type="Proteomes" id="UP000092600">
    <property type="component" value="Unassembled WGS sequence"/>
</dbReference>
<sequence>MSSDNNPLDRSRPHPLHRNPNETLIALRSSAAAAEEEGGIRALLSTLGALMAAEIPIGRVALRHLVRFLAAVLYFHSSEYALAVAFHGRFNVSPASLLISKQYIAAMSCAVLEYVIEILLFPSLKEYWWVSNFGIVMIIVGEIIRKAAVLTAGRSFTHTIRIYYEDHHELITHGIYRFMRHPGYCGFFIWATGTQVMLCNPVCFIAFVLVLWRFFSRRIPYPLNTMILRCHLPHPMRRFILFKALCLTMKQSYEEYFLRQFFGRQYVEYARRVPSGIPFVR</sequence>
<dbReference type="EC" id="2.1.1.100" evidence="3 10"/>
<protein>
    <recommendedName>
        <fullName evidence="3 10">Protein-S-isoprenylcysteine O-methyltransferase</fullName>
        <ecNumber evidence="3 10">2.1.1.100</ecNumber>
    </recommendedName>
</protein>
<comment type="cofactor">
    <cofactor evidence="10">
        <name>Zn(2+)</name>
        <dbReference type="ChEBI" id="CHEBI:29105"/>
    </cofactor>
    <text evidence="10">Divalent metal cations. Probably Zn(2+).</text>
</comment>
<dbReference type="STRING" id="4615.A0A199W724"/>
<dbReference type="Gene3D" id="1.20.120.1630">
    <property type="match status" value="2"/>
</dbReference>
<organism evidence="11 12">
    <name type="scientific">Ananas comosus</name>
    <name type="common">Pineapple</name>
    <name type="synonym">Ananas ananas</name>
    <dbReference type="NCBI Taxonomy" id="4615"/>
    <lineage>
        <taxon>Eukaryota</taxon>
        <taxon>Viridiplantae</taxon>
        <taxon>Streptophyta</taxon>
        <taxon>Embryophyta</taxon>
        <taxon>Tracheophyta</taxon>
        <taxon>Spermatophyta</taxon>
        <taxon>Magnoliopsida</taxon>
        <taxon>Liliopsida</taxon>
        <taxon>Poales</taxon>
        <taxon>Bromeliaceae</taxon>
        <taxon>Bromelioideae</taxon>
        <taxon>Ananas</taxon>
    </lineage>
</organism>
<dbReference type="InterPro" id="IPR025770">
    <property type="entry name" value="PPMT_MeTrfase"/>
</dbReference>
<feature type="transmembrane region" description="Helical" evidence="10">
    <location>
        <begin position="127"/>
        <end position="144"/>
    </location>
</feature>
<keyword evidence="4 10" id="KW-0489">Methyltransferase</keyword>
<keyword evidence="5" id="KW-0808">Transferase</keyword>
<dbReference type="InterPro" id="IPR007269">
    <property type="entry name" value="ICMT_MeTrfase"/>
</dbReference>
<keyword evidence="7 10" id="KW-0812">Transmembrane</keyword>
<feature type="transmembrane region" description="Helical" evidence="10">
    <location>
        <begin position="103"/>
        <end position="121"/>
    </location>
</feature>
<comment type="catalytic activity">
    <reaction evidence="10">
        <text>[protein]-C-terminal S-[(2E,6E)-farnesyl]-L-cysteine + S-adenosyl-L-methionine = [protein]-C-terminal S-[(2E,6E)-farnesyl]-L-cysteine methyl ester + S-adenosyl-L-homocysteine</text>
        <dbReference type="Rhea" id="RHEA:21672"/>
        <dbReference type="Rhea" id="RHEA-COMP:12125"/>
        <dbReference type="Rhea" id="RHEA-COMP:12126"/>
        <dbReference type="ChEBI" id="CHEBI:57856"/>
        <dbReference type="ChEBI" id="CHEBI:59789"/>
        <dbReference type="ChEBI" id="CHEBI:90510"/>
        <dbReference type="ChEBI" id="CHEBI:90511"/>
        <dbReference type="EC" id="2.1.1.100"/>
    </reaction>
</comment>
<dbReference type="Pfam" id="PF04140">
    <property type="entry name" value="ICMT"/>
    <property type="match status" value="1"/>
</dbReference>
<proteinExistence type="inferred from homology"/>
<comment type="subcellular location">
    <subcellularLocation>
        <location evidence="10">Endoplasmic reticulum membrane</location>
        <topology evidence="10">Multi-pass membrane protein</topology>
    </subcellularLocation>
    <subcellularLocation>
        <location evidence="1">Membrane</location>
        <topology evidence="1">Multi-pass membrane protein</topology>
    </subcellularLocation>
</comment>
<comment type="caution">
    <text evidence="10">Lacks conserved residue(s) required for the propagation of feature annotation.</text>
</comment>
<feature type="transmembrane region" description="Helical" evidence="10">
    <location>
        <begin position="187"/>
        <end position="215"/>
    </location>
</feature>
<reference evidence="11 12" key="1">
    <citation type="journal article" date="2016" name="DNA Res.">
        <title>The draft genome of MD-2 pineapple using hybrid error correction of long reads.</title>
        <authorList>
            <person name="Redwan R.M."/>
            <person name="Saidin A."/>
            <person name="Kumar S.V."/>
        </authorList>
    </citation>
    <scope>NUCLEOTIDE SEQUENCE [LARGE SCALE GENOMIC DNA]</scope>
    <source>
        <strain evidence="12">cv. MD2</strain>
        <tissue evidence="11">Leaf</tissue>
    </source>
</reference>
<keyword evidence="6 10" id="KW-0949">S-adenosyl-L-methionine</keyword>
<dbReference type="PROSITE" id="PS51564">
    <property type="entry name" value="SAM_ICMT"/>
    <property type="match status" value="1"/>
</dbReference>
<dbReference type="GO" id="GO:0004671">
    <property type="term" value="F:protein C-terminal S-isoprenylcysteine carboxyl O-methyltransferase activity"/>
    <property type="evidence" value="ECO:0007669"/>
    <property type="project" value="UniProtKB-EC"/>
</dbReference>
<evidence type="ECO:0000313" key="12">
    <source>
        <dbReference type="Proteomes" id="UP000092600"/>
    </source>
</evidence>
<dbReference type="GO" id="GO:0032259">
    <property type="term" value="P:methylation"/>
    <property type="evidence" value="ECO:0007669"/>
    <property type="project" value="UniProtKB-KW"/>
</dbReference>